<feature type="transmembrane region" description="Helical" evidence="1">
    <location>
        <begin position="352"/>
        <end position="371"/>
    </location>
</feature>
<dbReference type="OrthoDB" id="2830640at2759"/>
<gene>
    <name evidence="2" type="ORF">CC78DRAFT_574147</name>
</gene>
<feature type="transmembrane region" description="Helical" evidence="1">
    <location>
        <begin position="310"/>
        <end position="332"/>
    </location>
</feature>
<keyword evidence="3" id="KW-1185">Reference proteome</keyword>
<proteinExistence type="predicted"/>
<organism evidence="2 3">
    <name type="scientific">Lojkania enalia</name>
    <dbReference type="NCBI Taxonomy" id="147567"/>
    <lineage>
        <taxon>Eukaryota</taxon>
        <taxon>Fungi</taxon>
        <taxon>Dikarya</taxon>
        <taxon>Ascomycota</taxon>
        <taxon>Pezizomycotina</taxon>
        <taxon>Dothideomycetes</taxon>
        <taxon>Pleosporomycetidae</taxon>
        <taxon>Pleosporales</taxon>
        <taxon>Pleosporales incertae sedis</taxon>
        <taxon>Lojkania</taxon>
    </lineage>
</organism>
<evidence type="ECO:0000313" key="2">
    <source>
        <dbReference type="EMBL" id="KAF2270034.1"/>
    </source>
</evidence>
<keyword evidence="1" id="KW-0812">Transmembrane</keyword>
<sequence length="378" mass="43463">MQSLTVLQFSSTGWTQDAKRVDQLFGEPDPPSLRYILIEEDIFSSCNQVAPELSQYFQIPDYMLSDVYQHSNGFLSFGESFDKDSHMQSHNTRFRLLIKIVNEHMGSSYTWHEMTFFSHWKPGQCAMLCIGASSLFQYLLRDSLSRMWTETPPSEPYSLHVPLIEAIISMQNSSVWAVRNIVRSIEKDRSRSTRGFHDFISLHEASRHAIHSFETLSVSIEMLGAMQQQILDLSNKLKDGGLNDASCQIRIHIESQIRMLRNLLLRSQSNKERLQNEIALGYNMIAQRDSQVMRDLGEAARLDSSAVRTIALVTMAFLPPTFISAIFSMSFFNYTPAQDAEARGWSVSNKFWIYWAFAIPLTCLTMAIWVWRQKLIVN</sequence>
<evidence type="ECO:0000256" key="1">
    <source>
        <dbReference type="SAM" id="Phobius"/>
    </source>
</evidence>
<dbReference type="Gene3D" id="1.20.58.340">
    <property type="entry name" value="Magnesium transport protein CorA, transmembrane region"/>
    <property type="match status" value="1"/>
</dbReference>
<keyword evidence="1" id="KW-0472">Membrane</keyword>
<comment type="caution">
    <text evidence="2">The sequence shown here is derived from an EMBL/GenBank/DDBJ whole genome shotgun (WGS) entry which is preliminary data.</text>
</comment>
<dbReference type="AlphaFoldDB" id="A0A9P4NB79"/>
<reference evidence="3" key="1">
    <citation type="journal article" date="2020" name="Stud. Mycol.">
        <title>101 Dothideomycetes genomes: A test case for predicting lifestyles and emergence of pathogens.</title>
        <authorList>
            <person name="Haridas S."/>
            <person name="Albert R."/>
            <person name="Binder M."/>
            <person name="Bloem J."/>
            <person name="LaButti K."/>
            <person name="Salamov A."/>
            <person name="Andreopoulos B."/>
            <person name="Baker S."/>
            <person name="Barry K."/>
            <person name="Bills G."/>
            <person name="Bluhm B."/>
            <person name="Cannon C."/>
            <person name="Castanera R."/>
            <person name="Culley D."/>
            <person name="Daum C."/>
            <person name="Ezra D."/>
            <person name="Gonzalez J."/>
            <person name="Henrissat B."/>
            <person name="Kuo A."/>
            <person name="Liang C."/>
            <person name="Lipzen A."/>
            <person name="Lutzoni F."/>
            <person name="Magnuson J."/>
            <person name="Mondo S."/>
            <person name="Nolan M."/>
            <person name="Ohm R."/>
            <person name="Pangilinan J."/>
            <person name="Park H.-J."/>
            <person name="Ramirez L."/>
            <person name="Alfaro M."/>
            <person name="Sun H."/>
            <person name="Tritt A."/>
            <person name="Yoshinaga Y."/>
            <person name="Zwiers L.-H."/>
            <person name="Turgeon B."/>
            <person name="Goodwin S."/>
            <person name="Spatafora J."/>
            <person name="Crous P."/>
            <person name="Grigoriev I."/>
        </authorList>
    </citation>
    <scope>NUCLEOTIDE SEQUENCE [LARGE SCALE GENOMIC DNA]</scope>
    <source>
        <strain evidence="3">CBS 304.66</strain>
    </source>
</reference>
<dbReference type="EMBL" id="ML986580">
    <property type="protein sequence ID" value="KAF2270034.1"/>
    <property type="molecule type" value="Genomic_DNA"/>
</dbReference>
<name>A0A9P4NB79_9PLEO</name>
<evidence type="ECO:0000313" key="3">
    <source>
        <dbReference type="Proteomes" id="UP000800093"/>
    </source>
</evidence>
<protein>
    <submittedName>
        <fullName evidence="2">Uncharacterized protein</fullName>
    </submittedName>
</protein>
<accession>A0A9P4NB79</accession>
<dbReference type="Proteomes" id="UP000800093">
    <property type="component" value="Unassembled WGS sequence"/>
</dbReference>
<keyword evidence="1" id="KW-1133">Transmembrane helix</keyword>